<dbReference type="EMBL" id="MPIN01000009">
    <property type="protein sequence ID" value="OJH36756.1"/>
    <property type="molecule type" value="Genomic_DNA"/>
</dbReference>
<proteinExistence type="predicted"/>
<dbReference type="PANTHER" id="PTHR11228:SF7">
    <property type="entry name" value="PQQA PEPTIDE CYCLASE"/>
    <property type="match status" value="1"/>
</dbReference>
<dbReference type="RefSeq" id="WP_071901912.1">
    <property type="nucleotide sequence ID" value="NZ_MPIN01000009.1"/>
</dbReference>
<keyword evidence="3" id="KW-0949">S-adenosyl-L-methionine</keyword>
<dbReference type="GO" id="GO:0003824">
    <property type="term" value="F:catalytic activity"/>
    <property type="evidence" value="ECO:0007669"/>
    <property type="project" value="InterPro"/>
</dbReference>
<dbReference type="Proteomes" id="UP000182229">
    <property type="component" value="Unassembled WGS sequence"/>
</dbReference>
<keyword evidence="5" id="KW-0408">Iron</keyword>
<name>A0A1L9B3F7_9BACT</name>
<sequence>MPPPVLQPRTAYAVWELTLKCNLACGHCGSRAGAKRADELSREEAMDLVRQLSEVGIQEVTIEGGEAFLRPDWLDIARAITDHGMRCTMTTGGYGLSRETARRMKEAGISHVSVSVDGLEATHDRIRGRRGSFRYCFETLGHFRDAGLLFSSNTQINRLSAPEMPELYERLRDAGCSAWQFQITNPMGNGGDNAWMLLQPAELPDLYRMLARIAVRAREEGKLALAPSNNIGYFGPYDELLFANVGQVWAGCKAGLSVLGIHADGGIKGCPTLPSEYIGGNIRKQPLADILDSRELTFNAKAGTDEGTAHMWGYCGSCKYAEACRGGCTQMAHVLFNRNGNNPYCHYRTLELAGRGLRERVVRSTPGQGKPFDHGVFELVQEPLETAWPAEDTHHFTYERIPWAPGWEPFALPG</sequence>
<evidence type="ECO:0000256" key="6">
    <source>
        <dbReference type="ARBA" id="ARBA00023014"/>
    </source>
</evidence>
<comment type="cofactor">
    <cofactor evidence="1">
        <name>[4Fe-4S] cluster</name>
        <dbReference type="ChEBI" id="CHEBI:49883"/>
    </cofactor>
</comment>
<dbReference type="GO" id="GO:0051539">
    <property type="term" value="F:4 iron, 4 sulfur cluster binding"/>
    <property type="evidence" value="ECO:0007669"/>
    <property type="project" value="UniProtKB-KW"/>
</dbReference>
<comment type="caution">
    <text evidence="8">The sequence shown here is derived from an EMBL/GenBank/DDBJ whole genome shotgun (WGS) entry which is preliminary data.</text>
</comment>
<dbReference type="InterPro" id="IPR017200">
    <property type="entry name" value="PqqE-like"/>
</dbReference>
<protein>
    <submittedName>
        <fullName evidence="8">Heme biosynthesis protein</fullName>
    </submittedName>
</protein>
<dbReference type="Gene3D" id="3.20.20.70">
    <property type="entry name" value="Aldolase class I"/>
    <property type="match status" value="1"/>
</dbReference>
<evidence type="ECO:0000256" key="1">
    <source>
        <dbReference type="ARBA" id="ARBA00001966"/>
    </source>
</evidence>
<reference evidence="8 9" key="2">
    <citation type="submission" date="2016-12" db="EMBL/GenBank/DDBJ databases">
        <title>Draft Genome Sequence of Cystobacter ferrugineus Strain Cbfe23.</title>
        <authorList>
            <person name="Akbar S."/>
            <person name="Dowd S.E."/>
            <person name="Stevens D.C."/>
        </authorList>
    </citation>
    <scope>NUCLEOTIDE SEQUENCE [LARGE SCALE GENOMIC DNA]</scope>
    <source>
        <strain evidence="8 9">Cbfe23</strain>
    </source>
</reference>
<organism evidence="8 9">
    <name type="scientific">Cystobacter ferrugineus</name>
    <dbReference type="NCBI Taxonomy" id="83449"/>
    <lineage>
        <taxon>Bacteria</taxon>
        <taxon>Pseudomonadati</taxon>
        <taxon>Myxococcota</taxon>
        <taxon>Myxococcia</taxon>
        <taxon>Myxococcales</taxon>
        <taxon>Cystobacterineae</taxon>
        <taxon>Archangiaceae</taxon>
        <taxon>Cystobacter</taxon>
    </lineage>
</organism>
<reference evidence="9" key="1">
    <citation type="submission" date="2016-11" db="EMBL/GenBank/DDBJ databases">
        <authorList>
            <person name="Shukria A."/>
            <person name="Stevens D.C."/>
        </authorList>
    </citation>
    <scope>NUCLEOTIDE SEQUENCE [LARGE SCALE GENOMIC DNA]</scope>
    <source>
        <strain evidence="9">Cbfe23</strain>
    </source>
</reference>
<feature type="domain" description="Radical SAM core" evidence="7">
    <location>
        <begin position="7"/>
        <end position="223"/>
    </location>
</feature>
<dbReference type="CDD" id="cd01335">
    <property type="entry name" value="Radical_SAM"/>
    <property type="match status" value="1"/>
</dbReference>
<evidence type="ECO:0000256" key="4">
    <source>
        <dbReference type="ARBA" id="ARBA00022723"/>
    </source>
</evidence>
<dbReference type="SUPFAM" id="SSF102114">
    <property type="entry name" value="Radical SAM enzymes"/>
    <property type="match status" value="1"/>
</dbReference>
<dbReference type="OrthoDB" id="9782387at2"/>
<keyword evidence="9" id="KW-1185">Reference proteome</keyword>
<keyword evidence="4" id="KW-0479">Metal-binding</keyword>
<dbReference type="InterPro" id="IPR006638">
    <property type="entry name" value="Elp3/MiaA/NifB-like_rSAM"/>
</dbReference>
<dbReference type="AlphaFoldDB" id="A0A1L9B3F7"/>
<dbReference type="InterPro" id="IPR013785">
    <property type="entry name" value="Aldolase_TIM"/>
</dbReference>
<dbReference type="PROSITE" id="PS51918">
    <property type="entry name" value="RADICAL_SAM"/>
    <property type="match status" value="1"/>
</dbReference>
<keyword evidence="2" id="KW-0004">4Fe-4S</keyword>
<dbReference type="Pfam" id="PF13186">
    <property type="entry name" value="SPASM"/>
    <property type="match status" value="1"/>
</dbReference>
<dbReference type="SFLD" id="SFLDG01386">
    <property type="entry name" value="main_SPASM_domain-containing"/>
    <property type="match status" value="1"/>
</dbReference>
<dbReference type="PIRSF" id="PIRSF037420">
    <property type="entry name" value="PQQ_syn_pqqE"/>
    <property type="match status" value="1"/>
</dbReference>
<evidence type="ECO:0000259" key="7">
    <source>
        <dbReference type="PROSITE" id="PS51918"/>
    </source>
</evidence>
<evidence type="ECO:0000256" key="5">
    <source>
        <dbReference type="ARBA" id="ARBA00023004"/>
    </source>
</evidence>
<gene>
    <name evidence="8" type="ORF">BON30_30070</name>
</gene>
<dbReference type="InterPro" id="IPR050377">
    <property type="entry name" value="Radical_SAM_PqqE_MftC-like"/>
</dbReference>
<dbReference type="GO" id="GO:0046872">
    <property type="term" value="F:metal ion binding"/>
    <property type="evidence" value="ECO:0007669"/>
    <property type="project" value="UniProtKB-KW"/>
</dbReference>
<dbReference type="SFLD" id="SFLDG01067">
    <property type="entry name" value="SPASM/twitch_domain_containing"/>
    <property type="match status" value="1"/>
</dbReference>
<dbReference type="InterPro" id="IPR023885">
    <property type="entry name" value="4Fe4S-binding_SPASM_dom"/>
</dbReference>
<dbReference type="InterPro" id="IPR007197">
    <property type="entry name" value="rSAM"/>
</dbReference>
<dbReference type="PANTHER" id="PTHR11228">
    <property type="entry name" value="RADICAL SAM DOMAIN PROTEIN"/>
    <property type="match status" value="1"/>
</dbReference>
<dbReference type="SMART" id="SM00729">
    <property type="entry name" value="Elp3"/>
    <property type="match status" value="1"/>
</dbReference>
<evidence type="ECO:0000256" key="3">
    <source>
        <dbReference type="ARBA" id="ARBA00022691"/>
    </source>
</evidence>
<dbReference type="Pfam" id="PF04055">
    <property type="entry name" value="Radical_SAM"/>
    <property type="match status" value="1"/>
</dbReference>
<evidence type="ECO:0000313" key="8">
    <source>
        <dbReference type="EMBL" id="OJH36756.1"/>
    </source>
</evidence>
<accession>A0A1L9B3F7</accession>
<dbReference type="STRING" id="83449.BON30_30070"/>
<evidence type="ECO:0000256" key="2">
    <source>
        <dbReference type="ARBA" id="ARBA00022485"/>
    </source>
</evidence>
<dbReference type="SFLD" id="SFLDS00029">
    <property type="entry name" value="Radical_SAM"/>
    <property type="match status" value="1"/>
</dbReference>
<evidence type="ECO:0000313" key="9">
    <source>
        <dbReference type="Proteomes" id="UP000182229"/>
    </source>
</evidence>
<dbReference type="NCBIfam" id="TIGR04085">
    <property type="entry name" value="rSAM_more_4Fe4S"/>
    <property type="match status" value="1"/>
</dbReference>
<dbReference type="InterPro" id="IPR058240">
    <property type="entry name" value="rSAM_sf"/>
</dbReference>
<keyword evidence="6" id="KW-0411">Iron-sulfur</keyword>